<evidence type="ECO:0000313" key="2">
    <source>
        <dbReference type="EMBL" id="ABE29255.1"/>
    </source>
</evidence>
<organism evidence="2 3">
    <name type="scientific">Paraburkholderia xenovorans (strain LB400)</name>
    <dbReference type="NCBI Taxonomy" id="266265"/>
    <lineage>
        <taxon>Bacteria</taxon>
        <taxon>Pseudomonadati</taxon>
        <taxon>Pseudomonadota</taxon>
        <taxon>Betaproteobacteria</taxon>
        <taxon>Burkholderiales</taxon>
        <taxon>Burkholderiaceae</taxon>
        <taxon>Paraburkholderia</taxon>
    </lineage>
</organism>
<accession>Q144I4</accession>
<sequence length="130" mass="14573">MFISAVSAALVKFSYQIGVGPRSVNILFGCSRREEISLSFGRESRRPPIADVQKCSDAFSPLVKLRISAKVIHNSAVDSKKEEPEQSKMCHQCGQGQLRRKGTRAMLNEPKQRGLAWNSHGRYLDSMQYS</sequence>
<feature type="region of interest" description="Disordered" evidence="1">
    <location>
        <begin position="76"/>
        <end position="101"/>
    </location>
</feature>
<dbReference type="EMBL" id="CP000270">
    <property type="protein sequence ID" value="ABE29255.1"/>
    <property type="molecule type" value="Genomic_DNA"/>
</dbReference>
<dbReference type="Proteomes" id="UP000001817">
    <property type="component" value="Chromosome 1"/>
</dbReference>
<proteinExistence type="predicted"/>
<feature type="compositionally biased region" description="Basic and acidic residues" evidence="1">
    <location>
        <begin position="78"/>
        <end position="88"/>
    </location>
</feature>
<evidence type="ECO:0000256" key="1">
    <source>
        <dbReference type="SAM" id="MobiDB-lite"/>
    </source>
</evidence>
<gene>
    <name evidence="2" type="ORF">Bxe_A3734</name>
</gene>
<protein>
    <submittedName>
        <fullName evidence="2">Uncharacterized protein</fullName>
    </submittedName>
</protein>
<reference evidence="2 3" key="1">
    <citation type="journal article" date="2006" name="Proc. Natl. Acad. Sci. U.S.A.">
        <title>Burkholderia xenovorans LB400 harbors a multi-replicon, 9.73-Mbp genome shaped for versatility.</title>
        <authorList>
            <person name="Chain P.S."/>
            <person name="Denef V.J."/>
            <person name="Konstantinidis K.T."/>
            <person name="Vergez L.M."/>
            <person name="Agullo L."/>
            <person name="Reyes V.L."/>
            <person name="Hauser L."/>
            <person name="Cordova M."/>
            <person name="Gomez L."/>
            <person name="Gonzalez M."/>
            <person name="Land M."/>
            <person name="Lao V."/>
            <person name="Larimer F."/>
            <person name="LiPuma J.J."/>
            <person name="Mahenthiralingam E."/>
            <person name="Malfatti S.A."/>
            <person name="Marx C.J."/>
            <person name="Parnell J.J."/>
            <person name="Ramette A."/>
            <person name="Richardson P."/>
            <person name="Seeger M."/>
            <person name="Smith D."/>
            <person name="Spilker T."/>
            <person name="Sul W.J."/>
            <person name="Tsoi T.V."/>
            <person name="Ulrich L.E."/>
            <person name="Zhulin I.B."/>
            <person name="Tiedje J.M."/>
        </authorList>
    </citation>
    <scope>NUCLEOTIDE SEQUENCE [LARGE SCALE GENOMIC DNA]</scope>
    <source>
        <strain evidence="2 3">LB400</strain>
    </source>
</reference>
<evidence type="ECO:0000313" key="3">
    <source>
        <dbReference type="Proteomes" id="UP000001817"/>
    </source>
</evidence>
<name>Q144I4_PARXL</name>
<dbReference type="AlphaFoldDB" id="Q144I4"/>
<keyword evidence="3" id="KW-1185">Reference proteome</keyword>
<dbReference type="KEGG" id="bxe:Bxe_A3734"/>